<evidence type="ECO:0000256" key="1">
    <source>
        <dbReference type="ARBA" id="ARBA00022737"/>
    </source>
</evidence>
<dbReference type="AlphaFoldDB" id="A0A4Q4QDQ3"/>
<gene>
    <name evidence="3" type="ORF">AA0113_g11228</name>
</gene>
<name>A0A4Q4QDQ3_9PLEO</name>
<evidence type="ECO:0000313" key="4">
    <source>
        <dbReference type="Proteomes" id="UP000293823"/>
    </source>
</evidence>
<feature type="domain" description="Nephrocystin 3-like N-terminal" evidence="2">
    <location>
        <begin position="197"/>
        <end position="351"/>
    </location>
</feature>
<keyword evidence="1" id="KW-0677">Repeat</keyword>
<dbReference type="InterPro" id="IPR027417">
    <property type="entry name" value="P-loop_NTPase"/>
</dbReference>
<comment type="caution">
    <text evidence="3">The sequence shown here is derived from an EMBL/GenBank/DDBJ whole genome shotgun (WGS) entry which is preliminary data.</text>
</comment>
<accession>A0A4Q4QDQ3</accession>
<dbReference type="SUPFAM" id="SSF52540">
    <property type="entry name" value="P-loop containing nucleoside triphosphate hydrolases"/>
    <property type="match status" value="1"/>
</dbReference>
<sequence length="481" mass="55843">MPFWSSDRDPIAAANVLCDVGRALSEMRGEGELMKEHTTFLKKLRNTLEAVKEVLKEGPISQGLQDNITAIWKHLLETEVGIVSSMGLNEGEVKTENMKSVTSKFYLKTTYYQRFSNKITRLQNEVVIPLCGLHRSITTMFPQNQSRSWQTFKRWVTESKCHIDKRLVRQTKEWLRPISWVEERYQAYVDNISSSDGEWFFLMQEYIDWYNQLSKKSSPILCISGVPGVPRTQIASRVVQKLREDRRTVTYLFYAERTTASIDARQLIGTLCWNLLNQFPEDVELLPEVCKEDGEPNETEIQTFLQRMCERRDAIILLDGLDECSIKTKEREKLCQFLASSNGVCDIIMFSQELEDIKRNLSGYDSLLRITNCEAEFWNEIERIPTRCPAGLESWERKEQGGIDAGIKSCQVTKEHDIHFPGSKEDQYQVYAMLRHRICDSRLPAHIARQIIDEAEYWVESAFQRDEPLIVNGEKVKRNIP</sequence>
<reference evidence="4" key="1">
    <citation type="journal article" date="2019" name="bioRxiv">
        <title>Genomics, evolutionary history and diagnostics of the Alternaria alternata species group including apple and Asian pear pathotypes.</title>
        <authorList>
            <person name="Armitage A.D."/>
            <person name="Cockerton H.M."/>
            <person name="Sreenivasaprasad S."/>
            <person name="Woodhall J.W."/>
            <person name="Lane C.R."/>
            <person name="Harrison R.J."/>
            <person name="Clarkson J.P."/>
        </authorList>
    </citation>
    <scope>NUCLEOTIDE SEQUENCE [LARGE SCALE GENOMIC DNA]</scope>
    <source>
        <strain evidence="4">RGR 97.0016</strain>
    </source>
</reference>
<evidence type="ECO:0000313" key="3">
    <source>
        <dbReference type="EMBL" id="RYO39088.1"/>
    </source>
</evidence>
<protein>
    <recommendedName>
        <fullName evidence="2">Nephrocystin 3-like N-terminal domain-containing protein</fullName>
    </recommendedName>
</protein>
<dbReference type="InterPro" id="IPR056884">
    <property type="entry name" value="NPHP3-like_N"/>
</dbReference>
<dbReference type="EMBL" id="PEJP01000065">
    <property type="protein sequence ID" value="RYO39088.1"/>
    <property type="molecule type" value="Genomic_DNA"/>
</dbReference>
<organism evidence="3 4">
    <name type="scientific">Alternaria arborescens</name>
    <dbReference type="NCBI Taxonomy" id="156630"/>
    <lineage>
        <taxon>Eukaryota</taxon>
        <taxon>Fungi</taxon>
        <taxon>Dikarya</taxon>
        <taxon>Ascomycota</taxon>
        <taxon>Pezizomycotina</taxon>
        <taxon>Dothideomycetes</taxon>
        <taxon>Pleosporomycetidae</taxon>
        <taxon>Pleosporales</taxon>
        <taxon>Pleosporineae</taxon>
        <taxon>Pleosporaceae</taxon>
        <taxon>Alternaria</taxon>
        <taxon>Alternaria sect. Alternaria</taxon>
    </lineage>
</organism>
<proteinExistence type="predicted"/>
<dbReference type="Proteomes" id="UP000293823">
    <property type="component" value="Unassembled WGS sequence"/>
</dbReference>
<dbReference type="Pfam" id="PF24883">
    <property type="entry name" value="NPHP3_N"/>
    <property type="match status" value="1"/>
</dbReference>
<dbReference type="Gene3D" id="3.40.50.300">
    <property type="entry name" value="P-loop containing nucleotide triphosphate hydrolases"/>
    <property type="match status" value="1"/>
</dbReference>
<evidence type="ECO:0000259" key="2">
    <source>
        <dbReference type="Pfam" id="PF24883"/>
    </source>
</evidence>
<dbReference type="OrthoDB" id="195446at2759"/>
<dbReference type="PANTHER" id="PTHR10039">
    <property type="entry name" value="AMELOGENIN"/>
    <property type="match status" value="1"/>
</dbReference>
<keyword evidence="4" id="KW-1185">Reference proteome</keyword>